<feature type="region of interest" description="Disordered" evidence="1">
    <location>
        <begin position="88"/>
        <end position="115"/>
    </location>
</feature>
<sequence length="185" mass="19573">MRSEAAEEAHRRLLLDPNHERTFAACYASEHIMDKVWAQQGKLDELTMYSIRIGAVATNVEVDMVVEPPQNVPLLPVPSISITAPTAPTAPAAPAAPAAPTAPTAQPLPIPPPTPQQLLLNPTLPWAISQPLLPTPLPTPPTPLPTFPTQSTPAVAPFSTDRGFVATTSVPTDPTSVSAKNFVFA</sequence>
<reference evidence="2" key="2">
    <citation type="submission" date="2021-02" db="EMBL/GenBank/DDBJ databases">
        <authorList>
            <person name="Vanderplasschen A.F.C."/>
            <person name="Davison A.J."/>
        </authorList>
    </citation>
    <scope>NUCLEOTIDE SEQUENCE</scope>
    <source>
        <strain evidence="2">DK-2008-50-66-1</strain>
    </source>
</reference>
<organism evidence="2">
    <name type="scientific">Anguillid herpesvirus 1</name>
    <dbReference type="NCBI Taxonomy" id="150286"/>
    <lineage>
        <taxon>Viruses</taxon>
        <taxon>Duplodnaviria</taxon>
        <taxon>Heunggongvirae</taxon>
        <taxon>Peploviricota</taxon>
        <taxon>Herviviricetes</taxon>
        <taxon>Herpesvirales</taxon>
        <taxon>Alloherpesviridae</taxon>
        <taxon>Cyvirus</taxon>
        <taxon>Cyvirus anguillidallo1</taxon>
    </lineage>
</organism>
<reference evidence="2" key="1">
    <citation type="journal article" date="2021" name="Microorganisms">
        <title>Genomes of Anguillid Herpesvirus 1 Strains Reveal Evolutionary Disparities and Low Genetic Diversity in the Genus Cyprinivirus.</title>
        <authorList>
            <person name="Donohoe O."/>
            <person name="Zhang H."/>
            <person name="Delrez N."/>
            <person name="Gao Y."/>
            <person name="Suarez N.M."/>
            <person name="Davison A.J."/>
            <person name="Vanderplasschen A."/>
        </authorList>
    </citation>
    <scope>NUCLEOTIDE SEQUENCE</scope>
    <source>
        <strain evidence="2">DK-2008-50-66-1</strain>
    </source>
</reference>
<feature type="compositionally biased region" description="Low complexity" evidence="1">
    <location>
        <begin position="88"/>
        <end position="105"/>
    </location>
</feature>
<evidence type="ECO:0000313" key="2">
    <source>
        <dbReference type="EMBL" id="QRM16543.1"/>
    </source>
</evidence>
<protein>
    <submittedName>
        <fullName evidence="2">Protein ORF122</fullName>
    </submittedName>
</protein>
<proteinExistence type="predicted"/>
<gene>
    <name evidence="2" type="primary">ORF122</name>
</gene>
<evidence type="ECO:0000256" key="1">
    <source>
        <dbReference type="SAM" id="MobiDB-lite"/>
    </source>
</evidence>
<name>A0A8E5AKA3_9VIRU</name>
<feature type="compositionally biased region" description="Pro residues" evidence="1">
    <location>
        <begin position="106"/>
        <end position="115"/>
    </location>
</feature>
<accession>A0A8E5AKA3</accession>
<dbReference type="EMBL" id="MW580850">
    <property type="protein sequence ID" value="QRM16543.1"/>
    <property type="molecule type" value="Genomic_DNA"/>
</dbReference>